<comment type="catalytic activity">
    <reaction evidence="8 9">
        <text>tRNA(Arg) + L-arginine + ATP = L-arginyl-tRNA(Arg) + AMP + diphosphate</text>
        <dbReference type="Rhea" id="RHEA:20301"/>
        <dbReference type="Rhea" id="RHEA-COMP:9658"/>
        <dbReference type="Rhea" id="RHEA-COMP:9673"/>
        <dbReference type="ChEBI" id="CHEBI:30616"/>
        <dbReference type="ChEBI" id="CHEBI:32682"/>
        <dbReference type="ChEBI" id="CHEBI:33019"/>
        <dbReference type="ChEBI" id="CHEBI:78442"/>
        <dbReference type="ChEBI" id="CHEBI:78513"/>
        <dbReference type="ChEBI" id="CHEBI:456215"/>
        <dbReference type="EC" id="6.1.1.19"/>
    </reaction>
</comment>
<dbReference type="STRING" id="241145.SAMN05660776_1894"/>
<keyword evidence="6 9" id="KW-0648">Protein biosynthesis</keyword>
<dbReference type="SUPFAM" id="SSF55190">
    <property type="entry name" value="Arginyl-tRNA synthetase (ArgRS), N-terminal 'additional' domain"/>
    <property type="match status" value="1"/>
</dbReference>
<dbReference type="Pfam" id="PF03485">
    <property type="entry name" value="Arg_tRNA_synt_N"/>
    <property type="match status" value="1"/>
</dbReference>
<dbReference type="InterPro" id="IPR008909">
    <property type="entry name" value="DALR_anticod-bd"/>
</dbReference>
<comment type="similarity">
    <text evidence="1 9 10">Belongs to the class-I aminoacyl-tRNA synthetase family.</text>
</comment>
<dbReference type="InterPro" id="IPR036695">
    <property type="entry name" value="Arg-tRNA-synth_N_sf"/>
</dbReference>
<dbReference type="PRINTS" id="PR01038">
    <property type="entry name" value="TRNASYNTHARG"/>
</dbReference>
<dbReference type="Gene3D" id="3.30.1360.70">
    <property type="entry name" value="Arginyl tRNA synthetase N-terminal domain"/>
    <property type="match status" value="1"/>
</dbReference>
<comment type="subcellular location">
    <subcellularLocation>
        <location evidence="9">Cytoplasm</location>
    </subcellularLocation>
</comment>
<dbReference type="FunFam" id="1.10.730.10:FF:000006">
    <property type="entry name" value="Arginyl-tRNA synthetase 2, mitochondrial"/>
    <property type="match status" value="1"/>
</dbReference>
<dbReference type="SMART" id="SM01016">
    <property type="entry name" value="Arg_tRNA_synt_N"/>
    <property type="match status" value="1"/>
</dbReference>
<dbReference type="PANTHER" id="PTHR11956:SF5">
    <property type="entry name" value="ARGININE--TRNA LIGASE, CYTOPLASMIC"/>
    <property type="match status" value="1"/>
</dbReference>
<dbReference type="InterPro" id="IPR009080">
    <property type="entry name" value="tRNAsynth_Ia_anticodon-bd"/>
</dbReference>
<keyword evidence="2 9" id="KW-0963">Cytoplasm</keyword>
<dbReference type="SUPFAM" id="SSF47323">
    <property type="entry name" value="Anticodon-binding domain of a subclass of class I aminoacyl-tRNA synthetases"/>
    <property type="match status" value="1"/>
</dbReference>
<evidence type="ECO:0000256" key="10">
    <source>
        <dbReference type="RuleBase" id="RU363038"/>
    </source>
</evidence>
<dbReference type="Gene3D" id="3.40.50.620">
    <property type="entry name" value="HUPs"/>
    <property type="match status" value="2"/>
</dbReference>
<evidence type="ECO:0000259" key="12">
    <source>
        <dbReference type="SMART" id="SM01016"/>
    </source>
</evidence>
<keyword evidence="5 9" id="KW-0067">ATP-binding</keyword>
<dbReference type="SUPFAM" id="SSF52374">
    <property type="entry name" value="Nucleotidylyl transferase"/>
    <property type="match status" value="2"/>
</dbReference>
<comment type="subunit">
    <text evidence="9">Monomer.</text>
</comment>
<evidence type="ECO:0000256" key="1">
    <source>
        <dbReference type="ARBA" id="ARBA00005594"/>
    </source>
</evidence>
<keyword evidence="14" id="KW-1185">Reference proteome</keyword>
<dbReference type="HAMAP" id="MF_00123">
    <property type="entry name" value="Arg_tRNA_synth"/>
    <property type="match status" value="1"/>
</dbReference>
<dbReference type="AlphaFoldDB" id="A0A1T5CFR3"/>
<dbReference type="OrthoDB" id="9805987at2"/>
<evidence type="ECO:0000256" key="9">
    <source>
        <dbReference type="HAMAP-Rule" id="MF_00123"/>
    </source>
</evidence>
<evidence type="ECO:0000256" key="5">
    <source>
        <dbReference type="ARBA" id="ARBA00022840"/>
    </source>
</evidence>
<evidence type="ECO:0000256" key="7">
    <source>
        <dbReference type="ARBA" id="ARBA00023146"/>
    </source>
</evidence>
<evidence type="ECO:0000259" key="11">
    <source>
        <dbReference type="SMART" id="SM00836"/>
    </source>
</evidence>
<dbReference type="PANTHER" id="PTHR11956">
    <property type="entry name" value="ARGINYL-TRNA SYNTHETASE"/>
    <property type="match status" value="1"/>
</dbReference>
<evidence type="ECO:0000256" key="4">
    <source>
        <dbReference type="ARBA" id="ARBA00022741"/>
    </source>
</evidence>
<dbReference type="InterPro" id="IPR035684">
    <property type="entry name" value="ArgRS_core"/>
</dbReference>
<evidence type="ECO:0000313" key="14">
    <source>
        <dbReference type="Proteomes" id="UP000190230"/>
    </source>
</evidence>
<dbReference type="GO" id="GO:0004814">
    <property type="term" value="F:arginine-tRNA ligase activity"/>
    <property type="evidence" value="ECO:0007669"/>
    <property type="project" value="UniProtKB-UniRule"/>
</dbReference>
<dbReference type="RefSeq" id="WP_079720770.1">
    <property type="nucleotide sequence ID" value="NZ_FUYY01000003.1"/>
</dbReference>
<dbReference type="Pfam" id="PF00750">
    <property type="entry name" value="tRNA-synt_1d"/>
    <property type="match status" value="2"/>
</dbReference>
<dbReference type="GO" id="GO:0006420">
    <property type="term" value="P:arginyl-tRNA aminoacylation"/>
    <property type="evidence" value="ECO:0007669"/>
    <property type="project" value="UniProtKB-UniRule"/>
</dbReference>
<dbReference type="GO" id="GO:0005524">
    <property type="term" value="F:ATP binding"/>
    <property type="evidence" value="ECO:0007669"/>
    <property type="project" value="UniProtKB-UniRule"/>
</dbReference>
<dbReference type="Pfam" id="PF05746">
    <property type="entry name" value="DALR_1"/>
    <property type="match status" value="1"/>
</dbReference>
<dbReference type="NCBIfam" id="TIGR00456">
    <property type="entry name" value="argS"/>
    <property type="match status" value="1"/>
</dbReference>
<evidence type="ECO:0000313" key="13">
    <source>
        <dbReference type="EMBL" id="SKB58274.1"/>
    </source>
</evidence>
<dbReference type="GO" id="GO:0005737">
    <property type="term" value="C:cytoplasm"/>
    <property type="evidence" value="ECO:0007669"/>
    <property type="project" value="UniProtKB-SubCell"/>
</dbReference>
<protein>
    <recommendedName>
        <fullName evidence="9">Arginine--tRNA ligase</fullName>
        <ecNumber evidence="9">6.1.1.19</ecNumber>
    </recommendedName>
    <alternativeName>
        <fullName evidence="9">Arginyl-tRNA synthetase</fullName>
        <shortName evidence="9">ArgRS</shortName>
    </alternativeName>
</protein>
<dbReference type="Proteomes" id="UP000190230">
    <property type="component" value="Unassembled WGS sequence"/>
</dbReference>
<name>A0A1T5CFR3_9FLAO</name>
<feature type="short sequence motif" description="'HIGH' region" evidence="9">
    <location>
        <begin position="123"/>
        <end position="133"/>
    </location>
</feature>
<keyword evidence="4 9" id="KW-0547">Nucleotide-binding</keyword>
<dbReference type="PROSITE" id="PS00178">
    <property type="entry name" value="AA_TRNA_LIGASE_I"/>
    <property type="match status" value="1"/>
</dbReference>
<dbReference type="InterPro" id="IPR014729">
    <property type="entry name" value="Rossmann-like_a/b/a_fold"/>
</dbReference>
<evidence type="ECO:0000256" key="6">
    <source>
        <dbReference type="ARBA" id="ARBA00022917"/>
    </source>
</evidence>
<proteinExistence type="inferred from homology"/>
<dbReference type="InterPro" id="IPR001278">
    <property type="entry name" value="Arg-tRNA-ligase"/>
</dbReference>
<dbReference type="SMART" id="SM00836">
    <property type="entry name" value="DALR_1"/>
    <property type="match status" value="1"/>
</dbReference>
<evidence type="ECO:0000256" key="3">
    <source>
        <dbReference type="ARBA" id="ARBA00022598"/>
    </source>
</evidence>
<dbReference type="EMBL" id="FUYY01000003">
    <property type="protein sequence ID" value="SKB58274.1"/>
    <property type="molecule type" value="Genomic_DNA"/>
</dbReference>
<feature type="domain" description="DALR anticodon binding" evidence="11">
    <location>
        <begin position="594"/>
        <end position="709"/>
    </location>
</feature>
<evidence type="ECO:0000256" key="8">
    <source>
        <dbReference type="ARBA" id="ARBA00049339"/>
    </source>
</evidence>
<feature type="domain" description="Arginyl tRNA synthetase N-terminal" evidence="12">
    <location>
        <begin position="5"/>
        <end position="86"/>
    </location>
</feature>
<keyword evidence="3 9" id="KW-0436">Ligase</keyword>
<dbReference type="InterPro" id="IPR001412">
    <property type="entry name" value="aa-tRNA-synth_I_CS"/>
</dbReference>
<dbReference type="Gene3D" id="1.10.730.10">
    <property type="entry name" value="Isoleucyl-tRNA Synthetase, Domain 1"/>
    <property type="match status" value="1"/>
</dbReference>
<organism evidence="13 14">
    <name type="scientific">Salegentibacter holothuriorum</name>
    <dbReference type="NCBI Taxonomy" id="241145"/>
    <lineage>
        <taxon>Bacteria</taxon>
        <taxon>Pseudomonadati</taxon>
        <taxon>Bacteroidota</taxon>
        <taxon>Flavobacteriia</taxon>
        <taxon>Flavobacteriales</taxon>
        <taxon>Flavobacteriaceae</taxon>
        <taxon>Salegentibacter</taxon>
    </lineage>
</organism>
<accession>A0A1T5CFR3</accession>
<dbReference type="InterPro" id="IPR005148">
    <property type="entry name" value="Arg-tRNA-synth_N"/>
</dbReference>
<reference evidence="14" key="1">
    <citation type="submission" date="2017-02" db="EMBL/GenBank/DDBJ databases">
        <authorList>
            <person name="Varghese N."/>
            <person name="Submissions S."/>
        </authorList>
    </citation>
    <scope>NUCLEOTIDE SEQUENCE [LARGE SCALE GENOMIC DNA]</scope>
    <source>
        <strain evidence="14">DSM 23405</strain>
    </source>
</reference>
<sequence>MELQSTLIAHVKDAVKKIYDVEIENLEFQPTRKDFEGDITLVTFPMLKTLKTNPVKLGEEIGNYLAENVSEVSGFNVVKGFLNIVLSDAYFLDFFNEIKDRKDFGILPAAEDAKGIMVEYSSPNTNKPLHLGHIRNILLGFSVAEILSAAGNKSYKTQIVNDRGIHICKSMLAWERFGNGETPKSTGLKGDKLVGNYYVKFDQEYKKELRKVAENELKARIEKANLKNQWENLSSVDEPFLKIVESEYEKVLRRYIYEKTDLDTEIIDKKVFYRSDFILDKNNKQDQAILLFKGKFIAFLNRNTFLSVGNIESEEDELIAHYLKNGINSILIKIEGKPEIINNIKILQDAKQMLLKWEAGDPEVVALWEKMNQWVYDGFEKTYDALGVDFDKNYYESETYLLGKDVVNQGLEKGIFYKKEDGSVWIDLTDEGLDEKIVLRSDGTAVYMTQDIGTAIQRVKDFDISGMVYTVGNEQDYHFKVLFLILKKLGFDWADYLYHLSYGMVDLPSGKMKSREGTVVDADDLIAEMTETARNISEELGKLDGYTNVEKEELYRIIGLGALKYYILKVDPKKRILFNPEESVDFQGNTGPFIQYTYARIQSIIRKADFEFKSVEESYKFHEKERSLIKQLQLYPETIQLAAENHSPALIANYTYDLVKEFNSFYQNVTILGTEDATEKSLRVQLANSVGNVIKSSFGLLGIQVPERM</sequence>
<keyword evidence="7 9" id="KW-0030">Aminoacyl-tRNA synthetase</keyword>
<evidence type="ECO:0000256" key="2">
    <source>
        <dbReference type="ARBA" id="ARBA00022490"/>
    </source>
</evidence>
<dbReference type="EC" id="6.1.1.19" evidence="9"/>
<gene>
    <name evidence="9" type="primary">argS</name>
    <name evidence="13" type="ORF">SAMN05660776_1894</name>
</gene>